<dbReference type="PANTHER" id="PTHR30032">
    <property type="entry name" value="N-ACETYLMURAMOYL-L-ALANINE AMIDASE-RELATED"/>
    <property type="match status" value="1"/>
</dbReference>
<dbReference type="AlphaFoldDB" id="A0A920C7A7"/>
<dbReference type="GO" id="GO:0030288">
    <property type="term" value="C:outer membrane-bounded periplasmic space"/>
    <property type="evidence" value="ECO:0007669"/>
    <property type="project" value="TreeGrafter"/>
</dbReference>
<comment type="caution">
    <text evidence="2">The sequence shown here is derived from an EMBL/GenBank/DDBJ whole genome shotgun (WGS) entry which is preliminary data.</text>
</comment>
<sequence>MIKKLGRLLGCGLIVLLTFLGNSITSFADTQIQMIRIGVVPSAESIIIGGKQDFTIRNKDTGAIIYTGVNSTVTVELSSSAIIETNYRLQTGWTTDEANMLDWVRRAETAGYETFIEDYNGGWRMLIGKFPENAGWGEREAFRQEVISKGLASSDSFWRLITTSSGEETILVRADDMEEIVQGAVQIKSENGFITMNGKQYRGIGEVGFNSSGTLAGINELPLEEYLYGVVPLELSPSPYNELEAQKSQAVAARTYAISGLGKRSVDGYDLLPTTADQVYGGYDVEQSLSTQAVQETEGIVATYNGELINAVYHSTSGGITANNEDVWSSEPIPYLRSVPVSERVTINEKDQSQNANRIKRGIEFEKDWSKYYRWSHEWTSEEMKLVVNDYFSTNINEVYEINVLNRSNGRVLEIEFVTDKGNFYEYKDRIRWALKYMNENGDMSVLRSTLFHIEPILDEETNSVTGFKAEGGGWGHGVGMSQVGAMGMAVYGYTYEEILKHFYTGIELEKQY</sequence>
<name>A0A920C7A7_9BACI</name>
<feature type="domain" description="Sporulation stage II protein D amidase enhancer LytB N-terminal" evidence="1">
    <location>
        <begin position="213"/>
        <end position="304"/>
    </location>
</feature>
<dbReference type="GO" id="GO:0030435">
    <property type="term" value="P:sporulation resulting in formation of a cellular spore"/>
    <property type="evidence" value="ECO:0007669"/>
    <property type="project" value="InterPro"/>
</dbReference>
<accession>A0A920C7A7</accession>
<dbReference type="Pfam" id="PF08486">
    <property type="entry name" value="SpoIID"/>
    <property type="match status" value="1"/>
</dbReference>
<dbReference type="InterPro" id="IPR051922">
    <property type="entry name" value="Bact_Sporulation_Assoc"/>
</dbReference>
<evidence type="ECO:0000313" key="3">
    <source>
        <dbReference type="Proteomes" id="UP000676917"/>
    </source>
</evidence>
<dbReference type="EMBL" id="BORP01000001">
    <property type="protein sequence ID" value="GIO26502.1"/>
    <property type="molecule type" value="Genomic_DNA"/>
</dbReference>
<dbReference type="InterPro" id="IPR013486">
    <property type="entry name" value="SpoIID/LytB"/>
</dbReference>
<organism evidence="2 3">
    <name type="scientific">Ornithinibacillus bavariensis</name>
    <dbReference type="NCBI Taxonomy" id="545502"/>
    <lineage>
        <taxon>Bacteria</taxon>
        <taxon>Bacillati</taxon>
        <taxon>Bacillota</taxon>
        <taxon>Bacilli</taxon>
        <taxon>Bacillales</taxon>
        <taxon>Bacillaceae</taxon>
        <taxon>Ornithinibacillus</taxon>
    </lineage>
</organism>
<keyword evidence="3" id="KW-1185">Reference proteome</keyword>
<evidence type="ECO:0000313" key="2">
    <source>
        <dbReference type="EMBL" id="GIO26502.1"/>
    </source>
</evidence>
<protein>
    <recommendedName>
        <fullName evidence="1">Sporulation stage II protein D amidase enhancer LytB N-terminal domain-containing protein</fullName>
    </recommendedName>
</protein>
<proteinExistence type="predicted"/>
<dbReference type="Proteomes" id="UP000676917">
    <property type="component" value="Unassembled WGS sequence"/>
</dbReference>
<gene>
    <name evidence="2" type="ORF">J43TS3_11130</name>
</gene>
<evidence type="ECO:0000259" key="1">
    <source>
        <dbReference type="Pfam" id="PF08486"/>
    </source>
</evidence>
<dbReference type="PANTHER" id="PTHR30032:SF4">
    <property type="entry name" value="AMIDASE ENHANCER"/>
    <property type="match status" value="1"/>
</dbReference>
<reference evidence="2" key="1">
    <citation type="submission" date="2021-03" db="EMBL/GenBank/DDBJ databases">
        <title>Antimicrobial resistance genes in bacteria isolated from Japanese honey, and their potential for conferring macrolide and lincosamide resistance in the American foulbrood pathogen Paenibacillus larvae.</title>
        <authorList>
            <person name="Okamoto M."/>
            <person name="Kumagai M."/>
            <person name="Kanamori H."/>
            <person name="Takamatsu D."/>
        </authorList>
    </citation>
    <scope>NUCLEOTIDE SEQUENCE</scope>
    <source>
        <strain evidence="2">J43TS3</strain>
    </source>
</reference>
<dbReference type="RefSeq" id="WP_212919951.1">
    <property type="nucleotide sequence ID" value="NZ_BORP01000001.1"/>
</dbReference>
<dbReference type="InterPro" id="IPR013693">
    <property type="entry name" value="SpoIID/LytB_N"/>
</dbReference>
<dbReference type="NCBIfam" id="TIGR02669">
    <property type="entry name" value="SpoIID_LytB"/>
    <property type="match status" value="1"/>
</dbReference>